<dbReference type="GO" id="GO:0005975">
    <property type="term" value="P:carbohydrate metabolic process"/>
    <property type="evidence" value="ECO:0007669"/>
    <property type="project" value="InterPro"/>
</dbReference>
<sequence length="1686" mass="180204">MDERVVEPGRLIVTPHPLLVDGQRNVAWELTPGQSLYMLLMRNVPDLDGQRWEVSIGGRPVERHLWHHVFPKHGQVIEVRGGVGRAALSIVAMVALTYFTFGIAGAGGAVAGLMGGGFAGTALATGAFMAGSLLINKVLAPKAPRLSSQQQDSVYAITGARNQARFNEPLPLLFGRSLLTPDLLSKPYSWYEGNDQYVGLLLCSGINVGRIDALRIGDTPLGSFDNVQVFHAGYSQMPEQVIPLYGNADTIDGGELPKDHGWVERTTSTDTIRVQIGLEYVLGGTGTSGKSYPVTERIEVQYKAVGTSSWVMLANESYRSDRFDVRRATISRDVPQGQYDIRVRKVGQGDYEGKNTQKNDFQWTMLTSIRPDPGNYAGISRTGLQIKATGQLNGTPDQIRGVGVADPIPEWDGTAYVVKESSNPGAQCVAYARGIYRAGRLLGGMAFDDSQIDLESWKAFTLHCAANGYTYDYCVRDTRNHHGVLSAIARAGFGEITLAGGRLGVVWAAQEQPLGGVVNMGTIKKGQFQVDYNLASAADGIEFTYADPETWEAKPLQVAAPGVTTMLNPAQISGEGVTSEQHAARLARWHLAQSLYQYKDIGYSTDIEHMSYQRLSLLALQHDMTQWGFGGRVVAAVREGTQIRLTLDEPVPGRSGADAFIGLRIPGERVYRVLRVRAFTGESRELVLADKWPADAALPGDSDSNPAHDTLWIYDFKQTPGYRVRVTSIEPEDGLKGAAVRVVPEGPEFWHYVLTGDYVPPPDGSSLQTRPVASNLRITEHQVVQGDTVFTELTATFDISGPVGNVLVRSSEVGAELADVAQTTTRTATWRIPGPGRYSVVVRPFSPEGEAGGAVQGTYTTAGAGLPPVLVDLFDVEERSGGVRLYTWGWLEDSLRSPDFAGVEIRYMSGLVADPEWAAMAPVGQAGYHTAPFEIVVPDAGEWTFACRSVNTSGELSEGMRVVTKTLGKNLGQQLEETWEEAERANQRIGQEIIDRLAGDRAAINEAVGKARQYTDEQVAALNGILEDIVGADEWAAGTTYPAGDFVRRAGTLYRSLAENVDVEPGTDPAVWEAIGDYTSVGDALAAAISMSTKNASDIEAEASRVDAVVARMPAGAGTLATSAQVASEQQARADADSALGQRLDSTNAALGDKASTSSVNAVQQASVDRDNALGQRIDTTNAALEGKASTDALQQLRSEVIELDGVVDANSQLINQVRASQSGGVNSLRNADFGMGTSGWQFAVNPWQAVLQKNFAGLDWTPVGGAQAGFSVAGTPGGGVALDHDARPVVIAGENWIASAYLASHRCYSYLQLIALDVTGRVIDFVSSPVSRAFGGKLLGQWARVHARFPNGLPEGTVTVIQRWWTEGANGDSPFSWITQPMLEKAAPGQTGPSSWSVSAAGMAEATQALSVRATTLENGQSQLQASYTWALDVNGRAIGMTSVNNGTIGQINFVADRLGIVDPNNTGSTTFEGGRWVTRSGAYMMVHGKPFGVSNDLMMWIGVGSNPANASKANGLFWVDNQGNGYFGGSLSAGVLKNAVQTTSTNGNAEIINGPFSTLGRAKNVVVSYDMTKTDTAHTGRWTGVSGPVNATIAIYRKVGNGGEQFITNFNVSGSYEVLNEQGGPSQLTSRMAGSHTFTDNTPGTEQFTYRAIIVTRNVATGTPSGGPVGVAINQTLGIISVEQ</sequence>
<accession>A0AAJ2JAD6</accession>
<dbReference type="InterPro" id="IPR003610">
    <property type="entry name" value="CBM5/12"/>
</dbReference>
<dbReference type="RefSeq" id="WP_312561892.1">
    <property type="nucleotide sequence ID" value="NZ_JAVSKO010000003.1"/>
</dbReference>
<protein>
    <submittedName>
        <fullName evidence="3">Host specificity factor TipJ family phage tail protein</fullName>
    </submittedName>
</protein>
<evidence type="ECO:0000313" key="3">
    <source>
        <dbReference type="EMBL" id="MDT3467936.1"/>
    </source>
</evidence>
<name>A0AAJ2JAD6_STEMA</name>
<dbReference type="InterPro" id="IPR055385">
    <property type="entry name" value="GpJ_HDII-ins2"/>
</dbReference>
<organism evidence="3 4">
    <name type="scientific">Stenotrophomonas maltophilia</name>
    <name type="common">Pseudomonas maltophilia</name>
    <name type="synonym">Xanthomonas maltophilia</name>
    <dbReference type="NCBI Taxonomy" id="40324"/>
    <lineage>
        <taxon>Bacteria</taxon>
        <taxon>Pseudomonadati</taxon>
        <taxon>Pseudomonadota</taxon>
        <taxon>Gammaproteobacteria</taxon>
        <taxon>Lysobacterales</taxon>
        <taxon>Lysobacteraceae</taxon>
        <taxon>Stenotrophomonas</taxon>
        <taxon>Stenotrophomonas maltophilia group</taxon>
    </lineage>
</organism>
<comment type="caution">
    <text evidence="3">The sequence shown here is derived from an EMBL/GenBank/DDBJ whole genome shotgun (WGS) entry which is preliminary data.</text>
</comment>
<dbReference type="Pfam" id="PF24801">
    <property type="entry name" value="FNIII-A_GpJ"/>
    <property type="match status" value="1"/>
</dbReference>
<reference evidence="3" key="1">
    <citation type="submission" date="2023-07" db="EMBL/GenBank/DDBJ databases">
        <title>Comparative genomics of clinical Stenotrophomonas maltophilia isolates reveals regions of diversity which correlate with colonization and persistence in vivo.</title>
        <authorList>
            <person name="Mcdaniel M.S."/>
            <person name="Swords W.E."/>
            <person name="Sumpter N.A."/>
            <person name="Lindgren N.R."/>
            <person name="Billiot C.E."/>
        </authorList>
    </citation>
    <scope>NUCLEOTIDE SEQUENCE</scope>
    <source>
        <strain evidence="3">Ism4</strain>
    </source>
</reference>
<dbReference type="NCBIfam" id="NF040662">
    <property type="entry name" value="attach_TipJ_rel"/>
    <property type="match status" value="1"/>
</dbReference>
<dbReference type="GO" id="GO:0004553">
    <property type="term" value="F:hydrolase activity, hydrolyzing O-glycosyl compounds"/>
    <property type="evidence" value="ECO:0007669"/>
    <property type="project" value="InterPro"/>
</dbReference>
<evidence type="ECO:0000259" key="2">
    <source>
        <dbReference type="SMART" id="SM00495"/>
    </source>
</evidence>
<dbReference type="PANTHER" id="PTHR36251:SF2">
    <property type="entry name" value="GIFSY-2 PROPHAGE HOST SPECIFICITY PROTEIN J, PHAGE LAMBDA"/>
    <property type="match status" value="1"/>
</dbReference>
<keyword evidence="1" id="KW-0472">Membrane</keyword>
<dbReference type="Gene3D" id="2.10.10.20">
    <property type="entry name" value="Carbohydrate-binding module superfamily 5/12"/>
    <property type="match status" value="1"/>
</dbReference>
<keyword evidence="1" id="KW-0812">Transmembrane</keyword>
<dbReference type="InterPro" id="IPR053171">
    <property type="entry name" value="Viral_Tip_Attach_Protein"/>
</dbReference>
<dbReference type="GO" id="GO:0005576">
    <property type="term" value="C:extracellular region"/>
    <property type="evidence" value="ECO:0007669"/>
    <property type="project" value="InterPro"/>
</dbReference>
<feature type="domain" description="Chitin-binding type-3" evidence="2">
    <location>
        <begin position="1032"/>
        <end position="1075"/>
    </location>
</feature>
<dbReference type="EMBL" id="JAVSKO010000003">
    <property type="protein sequence ID" value="MDT3467936.1"/>
    <property type="molecule type" value="Genomic_DNA"/>
</dbReference>
<dbReference type="GO" id="GO:0030246">
    <property type="term" value="F:carbohydrate binding"/>
    <property type="evidence" value="ECO:0007669"/>
    <property type="project" value="InterPro"/>
</dbReference>
<gene>
    <name evidence="3" type="ORF">ROV92_07990</name>
</gene>
<proteinExistence type="predicted"/>
<dbReference type="PANTHER" id="PTHR36251">
    <property type="entry name" value="FELS-1 PROPHAGE HOST SPECIFICITY PROTEIN-RELATED"/>
    <property type="match status" value="1"/>
</dbReference>
<dbReference type="SMART" id="SM00495">
    <property type="entry name" value="ChtBD3"/>
    <property type="match status" value="1"/>
</dbReference>
<keyword evidence="1" id="KW-1133">Transmembrane helix</keyword>
<feature type="transmembrane region" description="Helical" evidence="1">
    <location>
        <begin position="86"/>
        <end position="107"/>
    </location>
</feature>
<dbReference type="Proteomes" id="UP001251948">
    <property type="component" value="Unassembled WGS sequence"/>
</dbReference>
<evidence type="ECO:0000256" key="1">
    <source>
        <dbReference type="SAM" id="Phobius"/>
    </source>
</evidence>
<evidence type="ECO:0000313" key="4">
    <source>
        <dbReference type="Proteomes" id="UP001251948"/>
    </source>
</evidence>